<dbReference type="RefSeq" id="WP_036938772.1">
    <property type="nucleotide sequence ID" value="NZ_JQKC01000007.1"/>
</dbReference>
<dbReference type="OrthoDB" id="9785345at2"/>
<evidence type="ECO:0000259" key="9">
    <source>
        <dbReference type="Pfam" id="PF01471"/>
    </source>
</evidence>
<keyword evidence="4" id="KW-0732">Signal</keyword>
<accession>A0A0L6JRP1</accession>
<evidence type="ECO:0000256" key="4">
    <source>
        <dbReference type="ARBA" id="ARBA00022729"/>
    </source>
</evidence>
<sequence length="235" mass="25802" precursor="true">MSKKKYLSSIIALALCLVLCLTTVYRETILDFYGFSKAALSYYGSRGQEVIDIQSKLYNWGYYKDIVDGIYGYNTYKAVTYFQSKNGLSVDGIAGPQTLAALGLPTGETTASTKNNYSNSGDTYLLARLIHGEARGEPYTGKVAVGAVILNRTRDGRFPKTIAGVIYEPGAFDAVYDGQINLEPDKESVKAAADALNGWDPTYGCVFYWNPATATSKWIWSRKIVTEIGKHVFGV</sequence>
<dbReference type="Proteomes" id="UP000036923">
    <property type="component" value="Unassembled WGS sequence"/>
</dbReference>
<comment type="caution">
    <text evidence="11">The sequence shown here is derived from an EMBL/GenBank/DDBJ whole genome shotgun (WGS) entry which is preliminary data.</text>
</comment>
<dbReference type="Gene3D" id="6.20.240.60">
    <property type="match status" value="1"/>
</dbReference>
<keyword evidence="5" id="KW-0378">Hydrolase</keyword>
<evidence type="ECO:0000256" key="5">
    <source>
        <dbReference type="ARBA" id="ARBA00022801"/>
    </source>
</evidence>
<dbReference type="InterPro" id="IPR014224">
    <property type="entry name" value="Spore_cortex_SleB"/>
</dbReference>
<evidence type="ECO:0000256" key="6">
    <source>
        <dbReference type="ARBA" id="ARBA00022969"/>
    </source>
</evidence>
<dbReference type="Gene3D" id="1.10.10.2520">
    <property type="entry name" value="Cell wall hydrolase SleB, domain 1"/>
    <property type="match status" value="1"/>
</dbReference>
<evidence type="ECO:0000256" key="8">
    <source>
        <dbReference type="NCBIfam" id="TIGR02869"/>
    </source>
</evidence>
<dbReference type="InterPro" id="IPR036365">
    <property type="entry name" value="PGBD-like_sf"/>
</dbReference>
<dbReference type="EMBL" id="LGTC01000001">
    <property type="protein sequence ID" value="KNY28429.1"/>
    <property type="molecule type" value="Genomic_DNA"/>
</dbReference>
<dbReference type="eggNOG" id="COG3409">
    <property type="taxonomic scope" value="Bacteria"/>
</dbReference>
<evidence type="ECO:0000313" key="11">
    <source>
        <dbReference type="EMBL" id="KNY28429.1"/>
    </source>
</evidence>
<dbReference type="GO" id="GO:0030435">
    <property type="term" value="P:sporulation resulting in formation of a cellular spore"/>
    <property type="evidence" value="ECO:0007669"/>
    <property type="project" value="UniProtKB-KW"/>
</dbReference>
<keyword evidence="3" id="KW-0309">Germination</keyword>
<keyword evidence="12" id="KW-1185">Reference proteome</keyword>
<organism evidence="11 12">
    <name type="scientific">Pseudobacteroides cellulosolvens ATCC 35603 = DSM 2933</name>
    <dbReference type="NCBI Taxonomy" id="398512"/>
    <lineage>
        <taxon>Bacteria</taxon>
        <taxon>Bacillati</taxon>
        <taxon>Bacillota</taxon>
        <taxon>Clostridia</taxon>
        <taxon>Eubacteriales</taxon>
        <taxon>Oscillospiraceae</taxon>
        <taxon>Pseudobacteroides</taxon>
    </lineage>
</organism>
<dbReference type="InterPro" id="IPR042047">
    <property type="entry name" value="SleB_dom1"/>
</dbReference>
<feature type="domain" description="Peptidoglycan binding-like" evidence="9">
    <location>
        <begin position="46"/>
        <end position="102"/>
    </location>
</feature>
<dbReference type="GO" id="GO:0009847">
    <property type="term" value="P:spore germination"/>
    <property type="evidence" value="ECO:0007669"/>
    <property type="project" value="UniProtKB-UniRule"/>
</dbReference>
<dbReference type="SUPFAM" id="SSF47090">
    <property type="entry name" value="PGBD-like"/>
    <property type="match status" value="1"/>
</dbReference>
<dbReference type="InterPro" id="IPR036366">
    <property type="entry name" value="PGBDSf"/>
</dbReference>
<evidence type="ECO:0000256" key="3">
    <source>
        <dbReference type="ARBA" id="ARBA00022544"/>
    </source>
</evidence>
<feature type="domain" description="Cell wall hydrolase SleB" evidence="10">
    <location>
        <begin position="136"/>
        <end position="233"/>
    </location>
</feature>
<evidence type="ECO:0000256" key="1">
    <source>
        <dbReference type="ARBA" id="ARBA00007010"/>
    </source>
</evidence>
<dbReference type="STRING" id="398512.Bccel_3703"/>
<dbReference type="AlphaFoldDB" id="A0A0L6JRP1"/>
<proteinExistence type="inferred from homology"/>
<protein>
    <recommendedName>
        <fullName evidence="2 8">Spore cortex-lytic enzyme</fullName>
    </recommendedName>
</protein>
<evidence type="ECO:0000256" key="7">
    <source>
        <dbReference type="ARBA" id="ARBA00023316"/>
    </source>
</evidence>
<name>A0A0L6JRP1_9FIRM</name>
<gene>
    <name evidence="11" type="ORF">Bccel_3703</name>
</gene>
<dbReference type="InterPro" id="IPR011105">
    <property type="entry name" value="Cell_wall_hydrolase_SleB"/>
</dbReference>
<dbReference type="InterPro" id="IPR002477">
    <property type="entry name" value="Peptidoglycan-bd-like"/>
</dbReference>
<dbReference type="NCBIfam" id="TIGR02869">
    <property type="entry name" value="spore_SleB"/>
    <property type="match status" value="1"/>
</dbReference>
<dbReference type="Gene3D" id="1.10.101.10">
    <property type="entry name" value="PGBD-like superfamily/PGBD"/>
    <property type="match status" value="1"/>
</dbReference>
<reference evidence="12" key="1">
    <citation type="submission" date="2015-07" db="EMBL/GenBank/DDBJ databases">
        <title>Near-Complete Genome Sequence of the Cellulolytic Bacterium Bacteroides (Pseudobacteroides) cellulosolvens ATCC 35603.</title>
        <authorList>
            <person name="Dassa B."/>
            <person name="Utturkar S.M."/>
            <person name="Klingeman D.M."/>
            <person name="Hurt R.A."/>
            <person name="Keller M."/>
            <person name="Xu J."/>
            <person name="Reddy Y.H.K."/>
            <person name="Borovok I."/>
            <person name="Grinberg I.R."/>
            <person name="Lamed R."/>
            <person name="Zhivin O."/>
            <person name="Bayer E.A."/>
            <person name="Brown S.D."/>
        </authorList>
    </citation>
    <scope>NUCLEOTIDE SEQUENCE [LARGE SCALE GENOMIC DNA]</scope>
    <source>
        <strain evidence="12">DSM 2933</strain>
    </source>
</reference>
<keyword evidence="7" id="KW-0961">Cell wall biogenesis/degradation</keyword>
<evidence type="ECO:0000313" key="12">
    <source>
        <dbReference type="Proteomes" id="UP000036923"/>
    </source>
</evidence>
<dbReference type="Pfam" id="PF07486">
    <property type="entry name" value="Hydrolase_2"/>
    <property type="match status" value="1"/>
</dbReference>
<dbReference type="GO" id="GO:0016787">
    <property type="term" value="F:hydrolase activity"/>
    <property type="evidence" value="ECO:0007669"/>
    <property type="project" value="UniProtKB-KW"/>
</dbReference>
<evidence type="ECO:0000259" key="10">
    <source>
        <dbReference type="Pfam" id="PF07486"/>
    </source>
</evidence>
<keyword evidence="6" id="KW-0749">Sporulation</keyword>
<dbReference type="eggNOG" id="COG3773">
    <property type="taxonomic scope" value="Bacteria"/>
</dbReference>
<comment type="similarity">
    <text evidence="1">Belongs to the SleB family.</text>
</comment>
<dbReference type="GO" id="GO:0071555">
    <property type="term" value="P:cell wall organization"/>
    <property type="evidence" value="ECO:0007669"/>
    <property type="project" value="UniProtKB-KW"/>
</dbReference>
<dbReference type="Pfam" id="PF01471">
    <property type="entry name" value="PG_binding_1"/>
    <property type="match status" value="1"/>
</dbReference>
<dbReference type="PATRIC" id="fig|398512.5.peg.3879"/>
<evidence type="ECO:0000256" key="2">
    <source>
        <dbReference type="ARBA" id="ARBA00018364"/>
    </source>
</evidence>